<dbReference type="AlphaFoldDB" id="A0AAV7V418"/>
<comment type="caution">
    <text evidence="2">The sequence shown here is derived from an EMBL/GenBank/DDBJ whole genome shotgun (WGS) entry which is preliminary data.</text>
</comment>
<dbReference type="Proteomes" id="UP001066276">
    <property type="component" value="Chromosome 2_1"/>
</dbReference>
<feature type="compositionally biased region" description="Polar residues" evidence="1">
    <location>
        <begin position="126"/>
        <end position="137"/>
    </location>
</feature>
<protein>
    <submittedName>
        <fullName evidence="2">Uncharacterized protein</fullName>
    </submittedName>
</protein>
<dbReference type="EMBL" id="JANPWB010000003">
    <property type="protein sequence ID" value="KAJ1196175.1"/>
    <property type="molecule type" value="Genomic_DNA"/>
</dbReference>
<gene>
    <name evidence="2" type="ORF">NDU88_000048</name>
</gene>
<feature type="region of interest" description="Disordered" evidence="1">
    <location>
        <begin position="83"/>
        <end position="179"/>
    </location>
</feature>
<proteinExistence type="predicted"/>
<evidence type="ECO:0000256" key="1">
    <source>
        <dbReference type="SAM" id="MobiDB-lite"/>
    </source>
</evidence>
<evidence type="ECO:0000313" key="3">
    <source>
        <dbReference type="Proteomes" id="UP001066276"/>
    </source>
</evidence>
<name>A0AAV7V418_PLEWA</name>
<accession>A0AAV7V418</accession>
<sequence>MDPGGSYGTIGGEGVGEDSLYFHAPPRASGGAEAASVTPLTFSNACPAHRPWLPCAPGARVPTPGRSLLIRISQGRNSVLLLDAPQGGAGSTGAMRLKSGSPHPCNTSSGSGSARASPAAPRDLSMSPSAVRSQATPTHRAGPLQSPETQPRGSPPGLTDPSCAFDTAGPRGGSMSQDH</sequence>
<reference evidence="2" key="1">
    <citation type="journal article" date="2022" name="bioRxiv">
        <title>Sequencing and chromosome-scale assembly of the giantPleurodeles waltlgenome.</title>
        <authorList>
            <person name="Brown T."/>
            <person name="Elewa A."/>
            <person name="Iarovenko S."/>
            <person name="Subramanian E."/>
            <person name="Araus A.J."/>
            <person name="Petzold A."/>
            <person name="Susuki M."/>
            <person name="Suzuki K.-i.T."/>
            <person name="Hayashi T."/>
            <person name="Toyoda A."/>
            <person name="Oliveira C."/>
            <person name="Osipova E."/>
            <person name="Leigh N.D."/>
            <person name="Simon A."/>
            <person name="Yun M.H."/>
        </authorList>
    </citation>
    <scope>NUCLEOTIDE SEQUENCE</scope>
    <source>
        <strain evidence="2">20211129_DDA</strain>
        <tissue evidence="2">Liver</tissue>
    </source>
</reference>
<keyword evidence="3" id="KW-1185">Reference proteome</keyword>
<evidence type="ECO:0000313" key="2">
    <source>
        <dbReference type="EMBL" id="KAJ1196175.1"/>
    </source>
</evidence>
<organism evidence="2 3">
    <name type="scientific">Pleurodeles waltl</name>
    <name type="common">Iberian ribbed newt</name>
    <dbReference type="NCBI Taxonomy" id="8319"/>
    <lineage>
        <taxon>Eukaryota</taxon>
        <taxon>Metazoa</taxon>
        <taxon>Chordata</taxon>
        <taxon>Craniata</taxon>
        <taxon>Vertebrata</taxon>
        <taxon>Euteleostomi</taxon>
        <taxon>Amphibia</taxon>
        <taxon>Batrachia</taxon>
        <taxon>Caudata</taxon>
        <taxon>Salamandroidea</taxon>
        <taxon>Salamandridae</taxon>
        <taxon>Pleurodelinae</taxon>
        <taxon>Pleurodeles</taxon>
    </lineage>
</organism>
<feature type="compositionally biased region" description="Low complexity" evidence="1">
    <location>
        <begin position="108"/>
        <end position="122"/>
    </location>
</feature>